<accession>A0ACC1S3H5</accession>
<name>A0ACC1S3H5_9HYPO</name>
<reference evidence="1" key="1">
    <citation type="submission" date="2022-08" db="EMBL/GenBank/DDBJ databases">
        <title>Genome Sequence of Fusarium decemcellulare.</title>
        <authorList>
            <person name="Buettner E."/>
        </authorList>
    </citation>
    <scope>NUCLEOTIDE SEQUENCE</scope>
    <source>
        <strain evidence="1">Babe19</strain>
    </source>
</reference>
<dbReference type="EMBL" id="JANRMS010001074">
    <property type="protein sequence ID" value="KAJ3531330.1"/>
    <property type="molecule type" value="Genomic_DNA"/>
</dbReference>
<organism evidence="1 2">
    <name type="scientific">Fusarium decemcellulare</name>
    <dbReference type="NCBI Taxonomy" id="57161"/>
    <lineage>
        <taxon>Eukaryota</taxon>
        <taxon>Fungi</taxon>
        <taxon>Dikarya</taxon>
        <taxon>Ascomycota</taxon>
        <taxon>Pezizomycotina</taxon>
        <taxon>Sordariomycetes</taxon>
        <taxon>Hypocreomycetidae</taxon>
        <taxon>Hypocreales</taxon>
        <taxon>Nectriaceae</taxon>
        <taxon>Fusarium</taxon>
        <taxon>Fusarium decemcellulare species complex</taxon>
    </lineage>
</organism>
<evidence type="ECO:0000313" key="2">
    <source>
        <dbReference type="Proteomes" id="UP001148629"/>
    </source>
</evidence>
<proteinExistence type="predicted"/>
<dbReference type="Proteomes" id="UP001148629">
    <property type="component" value="Unassembled WGS sequence"/>
</dbReference>
<comment type="caution">
    <text evidence="1">The sequence shown here is derived from an EMBL/GenBank/DDBJ whole genome shotgun (WGS) entry which is preliminary data.</text>
</comment>
<keyword evidence="2" id="KW-1185">Reference proteome</keyword>
<sequence length="217" mass="23507">MSTNSDRARDRWLWDSGADIHTINDIKWYKDGEFRVTPQTHPITTGGGPVYSSHLSTAVIQVKMDAVITRVTGFVGDQSARCLKSEPQDSSRRGLTGVRGRTVKGTPTARRRQNSVDFSSPAARPQTPTPSKHSPLSRASSSGGGEFSRFMETKKGSAMSANARHEHSVVEVASSHASPSHSPPPPQHLPDPFVEPPANQHDRHCQPESAEAHSGSN</sequence>
<evidence type="ECO:0000313" key="1">
    <source>
        <dbReference type="EMBL" id="KAJ3531330.1"/>
    </source>
</evidence>
<protein>
    <submittedName>
        <fullName evidence="1">Uncharacterized protein</fullName>
    </submittedName>
</protein>
<gene>
    <name evidence="1" type="ORF">NM208_g8928</name>
</gene>